<dbReference type="Gene3D" id="2.60.120.330">
    <property type="entry name" value="B-lactam Antibiotic, Isopenicillin N Synthase, Chain"/>
    <property type="match status" value="1"/>
</dbReference>
<dbReference type="AlphaFoldDB" id="A0A0M9VW62"/>
<dbReference type="InterPro" id="IPR044861">
    <property type="entry name" value="IPNS-like_FE2OG_OXY"/>
</dbReference>
<comment type="similarity">
    <text evidence="1 2">Belongs to the iron/ascorbate-dependent oxidoreductase family.</text>
</comment>
<keyword evidence="5" id="KW-1185">Reference proteome</keyword>
<dbReference type="STRING" id="150374.A0A0M9VW62"/>
<name>A0A0M9VW62_ESCWE</name>
<sequence>MSPSKNEYTVAGIDMSDLFPEPFPDDAQTVHLETISLAKLLANDEAEVQRVYLNCKEPGFFQLDLTDDSEGVELLRDAVDCARVIREVLPTKTVPEKKLYKQRDRKGVYSMGYQTFDLLPDGTPKYNETVNFPMTEMLGFGDASILQLPDWLSPHTELYQRAMRRGNKIANIVLAALELGLQVPAGSITNAHRIEDPSDDFLRLLRYPGQDPNGPRDDLRFPAHKDFTSLGILFTWVGGLQLPSSATVTKDTTAPGQIATGPLDIPEEAWRWVKPVPGTAIVNVGLALEVLTNKALTAGLHRVVRPPGKQMAHDRYSVLVGTRMAHTYPMRPPPSPLISTVVAPEYKEFVEMTSQEWGNARVKDFDKWVAERTKRQEALFVS</sequence>
<evidence type="ECO:0000256" key="1">
    <source>
        <dbReference type="ARBA" id="ARBA00008056"/>
    </source>
</evidence>
<keyword evidence="2" id="KW-0479">Metal-binding</keyword>
<dbReference type="InterPro" id="IPR050231">
    <property type="entry name" value="Iron_ascorbate_oxido_reductase"/>
</dbReference>
<comment type="caution">
    <text evidence="4">The sequence shown here is derived from an EMBL/GenBank/DDBJ whole genome shotgun (WGS) entry which is preliminary data.</text>
</comment>
<evidence type="ECO:0000256" key="2">
    <source>
        <dbReference type="RuleBase" id="RU003682"/>
    </source>
</evidence>
<dbReference type="GO" id="GO:0016491">
    <property type="term" value="F:oxidoreductase activity"/>
    <property type="evidence" value="ECO:0007669"/>
    <property type="project" value="UniProtKB-KW"/>
</dbReference>
<dbReference type="InterPro" id="IPR005123">
    <property type="entry name" value="Oxoglu/Fe-dep_dioxygenase_dom"/>
</dbReference>
<evidence type="ECO:0000313" key="5">
    <source>
        <dbReference type="Proteomes" id="UP000053831"/>
    </source>
</evidence>
<dbReference type="InterPro" id="IPR027443">
    <property type="entry name" value="IPNS-like_sf"/>
</dbReference>
<dbReference type="Proteomes" id="UP000053831">
    <property type="component" value="Unassembled WGS sequence"/>
</dbReference>
<dbReference type="GO" id="GO:0046872">
    <property type="term" value="F:metal ion binding"/>
    <property type="evidence" value="ECO:0007669"/>
    <property type="project" value="UniProtKB-KW"/>
</dbReference>
<dbReference type="OrthoDB" id="288590at2759"/>
<dbReference type="PROSITE" id="PS51471">
    <property type="entry name" value="FE2OG_OXY"/>
    <property type="match status" value="1"/>
</dbReference>
<dbReference type="Pfam" id="PF03171">
    <property type="entry name" value="2OG-FeII_Oxy"/>
    <property type="match status" value="1"/>
</dbReference>
<dbReference type="PANTHER" id="PTHR47990">
    <property type="entry name" value="2-OXOGLUTARATE (2OG) AND FE(II)-DEPENDENT OXYGENASE SUPERFAMILY PROTEIN-RELATED"/>
    <property type="match status" value="1"/>
</dbReference>
<organism evidence="4 5">
    <name type="scientific">Escovopsis weberi</name>
    <dbReference type="NCBI Taxonomy" id="150374"/>
    <lineage>
        <taxon>Eukaryota</taxon>
        <taxon>Fungi</taxon>
        <taxon>Dikarya</taxon>
        <taxon>Ascomycota</taxon>
        <taxon>Pezizomycotina</taxon>
        <taxon>Sordariomycetes</taxon>
        <taxon>Hypocreomycetidae</taxon>
        <taxon>Hypocreales</taxon>
        <taxon>Hypocreaceae</taxon>
        <taxon>Escovopsis</taxon>
    </lineage>
</organism>
<evidence type="ECO:0000259" key="3">
    <source>
        <dbReference type="PROSITE" id="PS51471"/>
    </source>
</evidence>
<reference evidence="4 5" key="1">
    <citation type="submission" date="2015-07" db="EMBL/GenBank/DDBJ databases">
        <title>The genome of the fungus Escovopsis weberi, a specialized disease agent of ant agriculture.</title>
        <authorList>
            <person name="de Man T.J."/>
            <person name="Stajich J.E."/>
            <person name="Kubicek C.P."/>
            <person name="Chenthamara K."/>
            <person name="Atanasova L."/>
            <person name="Druzhinina I.S."/>
            <person name="Birnbaum S."/>
            <person name="Barribeau S.M."/>
            <person name="Teiling C."/>
            <person name="Suen G."/>
            <person name="Currie C."/>
            <person name="Gerardo N.M."/>
        </authorList>
    </citation>
    <scope>NUCLEOTIDE SEQUENCE [LARGE SCALE GENOMIC DNA]</scope>
</reference>
<dbReference type="EMBL" id="LGSR01000006">
    <property type="protein sequence ID" value="KOS21699.1"/>
    <property type="molecule type" value="Genomic_DNA"/>
</dbReference>
<keyword evidence="2" id="KW-0408">Iron</keyword>
<dbReference type="SUPFAM" id="SSF51197">
    <property type="entry name" value="Clavaminate synthase-like"/>
    <property type="match status" value="1"/>
</dbReference>
<proteinExistence type="inferred from homology"/>
<gene>
    <name evidence="4" type="ORF">ESCO_001465</name>
</gene>
<accession>A0A0M9VW62</accession>
<feature type="domain" description="Fe2OG dioxygenase" evidence="3">
    <location>
        <begin position="197"/>
        <end position="332"/>
    </location>
</feature>
<keyword evidence="2" id="KW-0560">Oxidoreductase</keyword>
<evidence type="ECO:0000313" key="4">
    <source>
        <dbReference type="EMBL" id="KOS21699.1"/>
    </source>
</evidence>
<protein>
    <submittedName>
        <fullName evidence="4">Gibberellin 20 oxidase 1-A</fullName>
    </submittedName>
</protein>